<feature type="repeat" description="ANK" evidence="3">
    <location>
        <begin position="413"/>
        <end position="445"/>
    </location>
</feature>
<dbReference type="GO" id="GO:0000977">
    <property type="term" value="F:RNA polymerase II transcription regulatory region sequence-specific DNA binding"/>
    <property type="evidence" value="ECO:0007669"/>
    <property type="project" value="UniProtKB-ARBA"/>
</dbReference>
<accession>Q9NDR4</accession>
<sequence>MLYNDFHVEFEIQPKQNFHYRYESEKHMTHGILNGQIDDSYPKVTLNLPANQQNGDYYVLCTLHRYAENNRKIVLSPHLLQHNTEKNLNYDVIFERMQEDPKCPTKKYWEFKNYVIIRLKKTEYKSSIEKKREFYNAKGLPLSFDNLLGDINLENAQSLADCAQPNVCLGVTIFEKNVNDKTYSLIANTKYSCNIFDGDDLYIHRICNAKGSINGGTEVNLLIKLPSKLCPQISIKKIHPETMETEWERFVNVKQSDIFGNHAITFITPRYDNPQANNEANNGHDIKVKISVVIRNSTYRSNSVDFYYVRENRKRPYSVVDNEPSTDNTRPNIISRDNVVSKQLERLHIDKKVTVQNGIDKINDMVAKGEETVLDNSAIFNALDSIDDLIYLYKLCKKKPEFCKFVANARHNNNENLLHVACKETNPQFIKPLIGLGCSLNAQDSMGRTPLHIAISGDNDQIISTIEKYLQNLSQYPESVKESFIKMLQAYDDNGYTVLHTAALKGKIELFENLLKFCVDNKINVLDYGTLQTGDSIGHLAVKYDLEPIMNILKKYVKNFEDVKNYEGKTVKDYLLDKTHNQTDDK</sequence>
<dbReference type="EMBL" id="AB035929">
    <property type="protein sequence ID" value="BAA96798.1"/>
    <property type="molecule type" value="mRNA"/>
</dbReference>
<dbReference type="GO" id="GO:0051059">
    <property type="term" value="F:NF-kappaB binding"/>
    <property type="evidence" value="ECO:0007669"/>
    <property type="project" value="TreeGrafter"/>
</dbReference>
<evidence type="ECO:0000259" key="4">
    <source>
        <dbReference type="Pfam" id="PF16179"/>
    </source>
</evidence>
<dbReference type="InterPro" id="IPR008967">
    <property type="entry name" value="p53-like_TF_DNA-bd_sf"/>
</dbReference>
<evidence type="ECO:0000313" key="5">
    <source>
        <dbReference type="EMBL" id="BAA96798.1"/>
    </source>
</evidence>
<dbReference type="CDD" id="cd01177">
    <property type="entry name" value="IPT_NFkappaB"/>
    <property type="match status" value="1"/>
</dbReference>
<dbReference type="GO" id="GO:0071356">
    <property type="term" value="P:cellular response to tumor necrosis factor"/>
    <property type="evidence" value="ECO:0007669"/>
    <property type="project" value="TreeGrafter"/>
</dbReference>
<dbReference type="InterPro" id="IPR032397">
    <property type="entry name" value="RHD_dimer"/>
</dbReference>
<dbReference type="InterPro" id="IPR002110">
    <property type="entry name" value="Ankyrin_rpt"/>
</dbReference>
<dbReference type="Gene3D" id="1.25.40.20">
    <property type="entry name" value="Ankyrin repeat-containing domain"/>
    <property type="match status" value="1"/>
</dbReference>
<protein>
    <submittedName>
        <fullName evidence="5">Sarcophaga-derived Rel/Ankyrin molecule</fullName>
    </submittedName>
</protein>
<dbReference type="PROSITE" id="PS50297">
    <property type="entry name" value="ANK_REP_REGION"/>
    <property type="match status" value="1"/>
</dbReference>
<dbReference type="SUPFAM" id="SSF48403">
    <property type="entry name" value="Ankyrin repeat"/>
    <property type="match status" value="1"/>
</dbReference>
<dbReference type="SUPFAM" id="SSF49417">
    <property type="entry name" value="p53-like transcription factors"/>
    <property type="match status" value="1"/>
</dbReference>
<dbReference type="Gene3D" id="2.60.40.10">
    <property type="entry name" value="Immunoglobulins"/>
    <property type="match status" value="1"/>
</dbReference>
<evidence type="ECO:0000256" key="3">
    <source>
        <dbReference type="PROSITE-ProRule" id="PRU00023"/>
    </source>
</evidence>
<dbReference type="Gene3D" id="2.60.40.340">
    <property type="entry name" value="Rel homology domain (RHD), DNA-binding domain"/>
    <property type="match status" value="1"/>
</dbReference>
<organism evidence="5">
    <name type="scientific">Sarcophaga peregrina</name>
    <name type="common">Flesh fly</name>
    <name type="synonym">Boettcherisca peregrina</name>
    <dbReference type="NCBI Taxonomy" id="7386"/>
    <lineage>
        <taxon>Eukaryota</taxon>
        <taxon>Metazoa</taxon>
        <taxon>Ecdysozoa</taxon>
        <taxon>Arthropoda</taxon>
        <taxon>Hexapoda</taxon>
        <taxon>Insecta</taxon>
        <taxon>Pterygota</taxon>
        <taxon>Neoptera</taxon>
        <taxon>Endopterygota</taxon>
        <taxon>Diptera</taxon>
        <taxon>Brachycera</taxon>
        <taxon>Muscomorpha</taxon>
        <taxon>Oestroidea</taxon>
        <taxon>Sarcophagidae</taxon>
        <taxon>Sarcophaga</taxon>
        <taxon>Boettcherisca</taxon>
    </lineage>
</organism>
<dbReference type="InterPro" id="IPR014756">
    <property type="entry name" value="Ig_E-set"/>
</dbReference>
<dbReference type="InterPro" id="IPR033926">
    <property type="entry name" value="IPT_NFkappaB"/>
</dbReference>
<dbReference type="PIR" id="JC7277">
    <property type="entry name" value="JC7277"/>
</dbReference>
<proteinExistence type="evidence at transcript level"/>
<dbReference type="AlphaFoldDB" id="Q9NDR4"/>
<dbReference type="InterPro" id="IPR036770">
    <property type="entry name" value="Ankyrin_rpt-contain_sf"/>
</dbReference>
<dbReference type="SUPFAM" id="SSF81296">
    <property type="entry name" value="E set domains"/>
    <property type="match status" value="1"/>
</dbReference>
<dbReference type="Pfam" id="PF12796">
    <property type="entry name" value="Ank_2"/>
    <property type="match status" value="1"/>
</dbReference>
<dbReference type="InterPro" id="IPR037059">
    <property type="entry name" value="RHD_DNA_bind_dom_sf"/>
</dbReference>
<feature type="domain" description="Rel homology dimerisation" evidence="4">
    <location>
        <begin position="203"/>
        <end position="309"/>
    </location>
</feature>
<dbReference type="GO" id="GO:0006357">
    <property type="term" value="P:regulation of transcription by RNA polymerase II"/>
    <property type="evidence" value="ECO:0007669"/>
    <property type="project" value="UniProtKB-ARBA"/>
</dbReference>
<dbReference type="GO" id="GO:0005829">
    <property type="term" value="C:cytosol"/>
    <property type="evidence" value="ECO:0007669"/>
    <property type="project" value="TreeGrafter"/>
</dbReference>
<dbReference type="PANTHER" id="PTHR46680">
    <property type="entry name" value="NF-KAPPA-B INHIBITOR ALPHA"/>
    <property type="match status" value="1"/>
</dbReference>
<evidence type="ECO:0000256" key="2">
    <source>
        <dbReference type="ARBA" id="ARBA00023043"/>
    </source>
</evidence>
<dbReference type="InterPro" id="IPR051070">
    <property type="entry name" value="NF-kappa-B_inhibitor"/>
</dbReference>
<dbReference type="Pfam" id="PF16179">
    <property type="entry name" value="RHD_dimer"/>
    <property type="match status" value="1"/>
</dbReference>
<dbReference type="PROSITE" id="PS50088">
    <property type="entry name" value="ANK_REPEAT"/>
    <property type="match status" value="2"/>
</dbReference>
<dbReference type="PANTHER" id="PTHR46680:SF3">
    <property type="entry name" value="NF-KAPPA-B INHIBITOR CACTUS"/>
    <property type="match status" value="1"/>
</dbReference>
<evidence type="ECO:0000256" key="1">
    <source>
        <dbReference type="ARBA" id="ARBA00022737"/>
    </source>
</evidence>
<feature type="repeat" description="ANK" evidence="3">
    <location>
        <begin position="494"/>
        <end position="516"/>
    </location>
</feature>
<keyword evidence="1" id="KW-0677">Repeat</keyword>
<keyword evidence="2 3" id="KW-0040">ANK repeat</keyword>
<dbReference type="SMART" id="SM00248">
    <property type="entry name" value="ANK"/>
    <property type="match status" value="4"/>
</dbReference>
<dbReference type="GO" id="GO:0003700">
    <property type="term" value="F:DNA-binding transcription factor activity"/>
    <property type="evidence" value="ECO:0007669"/>
    <property type="project" value="InterPro"/>
</dbReference>
<reference evidence="5" key="1">
    <citation type="submission" date="1999-12" db="EMBL/GenBank/DDBJ databases">
        <title>Sarcophaga-derived Rel/Ankyrin Molecule.</title>
        <authorList>
            <person name="Shiraishi H."/>
            <person name="Kobayashi A."/>
            <person name="Natori S."/>
        </authorList>
    </citation>
    <scope>NUCLEOTIDE SEQUENCE</scope>
</reference>
<name>Q9NDR4_SARPE</name>
<dbReference type="InterPro" id="IPR013783">
    <property type="entry name" value="Ig-like_fold"/>
</dbReference>